<dbReference type="AlphaFoldDB" id="A0A336LFQ1"/>
<evidence type="ECO:0000256" key="1">
    <source>
        <dbReference type="SAM" id="Phobius"/>
    </source>
</evidence>
<dbReference type="EMBL" id="UFQT01005016">
    <property type="protein sequence ID" value="SSX35861.1"/>
    <property type="molecule type" value="Genomic_DNA"/>
</dbReference>
<feature type="transmembrane region" description="Helical" evidence="1">
    <location>
        <begin position="81"/>
        <end position="104"/>
    </location>
</feature>
<proteinExistence type="predicted"/>
<reference evidence="3" key="2">
    <citation type="submission" date="2018-07" db="EMBL/GenBank/DDBJ databases">
        <authorList>
            <person name="Quirk P.G."/>
            <person name="Krulwich T.A."/>
        </authorList>
    </citation>
    <scope>NUCLEOTIDE SEQUENCE</scope>
</reference>
<dbReference type="VEuPathDB" id="VectorBase:CSON011511"/>
<accession>A0A336LFQ1</accession>
<keyword evidence="1" id="KW-0812">Transmembrane</keyword>
<sequence length="142" mass="16784">MSFFENAPQCSFCCFCINLRNGAFMMGLFELFVFFVYWKLDFKENFNATNWNVLFLIDRLFEVILGTALIMAVIKKNSRIILFYLFSEIICIIFNVAYITQSFARATTPENNTSNSFFLFVIFFSLYGWCVTNSYYQELVNY</sequence>
<gene>
    <name evidence="2" type="primary">CSON011511</name>
</gene>
<keyword evidence="1" id="KW-1133">Transmembrane helix</keyword>
<keyword evidence="1" id="KW-0472">Membrane</keyword>
<feature type="transmembrane region" description="Helical" evidence="1">
    <location>
        <begin position="53"/>
        <end position="74"/>
    </location>
</feature>
<evidence type="ECO:0000313" key="3">
    <source>
        <dbReference type="EMBL" id="SSX35861.1"/>
    </source>
</evidence>
<dbReference type="EMBL" id="UFQS01005016">
    <property type="protein sequence ID" value="SSX16666.1"/>
    <property type="molecule type" value="Genomic_DNA"/>
</dbReference>
<evidence type="ECO:0000313" key="2">
    <source>
        <dbReference type="EMBL" id="SSX16666.1"/>
    </source>
</evidence>
<reference evidence="2" key="1">
    <citation type="submission" date="2018-04" db="EMBL/GenBank/DDBJ databases">
        <authorList>
            <person name="Go L.Y."/>
            <person name="Mitchell J.A."/>
        </authorList>
    </citation>
    <scope>NUCLEOTIDE SEQUENCE</scope>
    <source>
        <tissue evidence="2">Whole organism</tissue>
    </source>
</reference>
<feature type="transmembrane region" description="Helical" evidence="1">
    <location>
        <begin position="12"/>
        <end position="38"/>
    </location>
</feature>
<name>A0A336LFQ1_CULSO</name>
<feature type="transmembrane region" description="Helical" evidence="1">
    <location>
        <begin position="116"/>
        <end position="136"/>
    </location>
</feature>
<protein>
    <submittedName>
        <fullName evidence="2">CSON011511 protein</fullName>
    </submittedName>
</protein>
<organism evidence="2">
    <name type="scientific">Culicoides sonorensis</name>
    <name type="common">Biting midge</name>
    <dbReference type="NCBI Taxonomy" id="179676"/>
    <lineage>
        <taxon>Eukaryota</taxon>
        <taxon>Metazoa</taxon>
        <taxon>Ecdysozoa</taxon>
        <taxon>Arthropoda</taxon>
        <taxon>Hexapoda</taxon>
        <taxon>Insecta</taxon>
        <taxon>Pterygota</taxon>
        <taxon>Neoptera</taxon>
        <taxon>Endopterygota</taxon>
        <taxon>Diptera</taxon>
        <taxon>Nematocera</taxon>
        <taxon>Chironomoidea</taxon>
        <taxon>Ceratopogonidae</taxon>
        <taxon>Ceratopogoninae</taxon>
        <taxon>Culicoides</taxon>
        <taxon>Monoculicoides</taxon>
    </lineage>
</organism>